<sequence length="365" mass="43141">MKNKKNNELYALEKAIQIGKSKHSVTKKIASRLSGDFIYREIEERPDFVKKTFQNDRRDECIVGIEHFRVDHLSLQKKDGRVGSTGIMHNIESKSVFNRWNSKIGESPEIDLAAINDIQNLIWNQFKRVNNTDYPTFISSFKYSLNKHMAKVESYREELKKIANGKKIELAFLIEVHSEFKNKYLTNKRGTKKSLTGIMPMFNDVVEMLERIDSKEVDYIILLLCETQINENTDVIAFKTGDIYKQLIKQKKYIYEYAGKDFFKQAFSGSSENLESKNRVYHKDDDIIMDFNYDKFNQDDRQQLEDIFRCCERVRSFEKQGKNYITDVSVQAAIDIYREIIFENRSISKDIIKERENEFFNKYLN</sequence>
<dbReference type="AlphaFoldDB" id="A0A6I4XUC4"/>
<proteinExistence type="predicted"/>
<dbReference type="EMBL" id="WVTI01000016">
    <property type="protein sequence ID" value="MXS27158.1"/>
    <property type="molecule type" value="Genomic_DNA"/>
</dbReference>
<reference evidence="1 2" key="1">
    <citation type="submission" date="2019-04" db="EMBL/GenBank/DDBJ databases">
        <title>Step-wise assembly of the neonatal virome modulated by breast feeding.</title>
        <authorList>
            <person name="Liang G."/>
            <person name="Bushman F."/>
        </authorList>
    </citation>
    <scope>NUCLEOTIDE SEQUENCE [LARGE SCALE GENOMIC DNA]</scope>
    <source>
        <strain evidence="1 2">E3404</strain>
    </source>
</reference>
<dbReference type="Proteomes" id="UP000439965">
    <property type="component" value="Unassembled WGS sequence"/>
</dbReference>
<evidence type="ECO:0000313" key="1">
    <source>
        <dbReference type="EMBL" id="MXS27158.1"/>
    </source>
</evidence>
<dbReference type="RefSeq" id="WP_160806153.1">
    <property type="nucleotide sequence ID" value="NZ_JAQRCL010000023.1"/>
</dbReference>
<name>A0A6I4XUC4_ENTGA</name>
<comment type="caution">
    <text evidence="1">The sequence shown here is derived from an EMBL/GenBank/DDBJ whole genome shotgun (WGS) entry which is preliminary data.</text>
</comment>
<evidence type="ECO:0000313" key="2">
    <source>
        <dbReference type="Proteomes" id="UP000439965"/>
    </source>
</evidence>
<organism evidence="1 2">
    <name type="scientific">Enterococcus gallinarum</name>
    <dbReference type="NCBI Taxonomy" id="1353"/>
    <lineage>
        <taxon>Bacteria</taxon>
        <taxon>Bacillati</taxon>
        <taxon>Bacillota</taxon>
        <taxon>Bacilli</taxon>
        <taxon>Lactobacillales</taxon>
        <taxon>Enterococcaceae</taxon>
        <taxon>Enterococcus</taxon>
    </lineage>
</organism>
<protein>
    <submittedName>
        <fullName evidence="1">Uncharacterized protein</fullName>
    </submittedName>
</protein>
<dbReference type="GeneID" id="67042567"/>
<gene>
    <name evidence="1" type="ORF">GTI89_13945</name>
</gene>
<accession>A0A6I4XUC4</accession>